<dbReference type="EMBL" id="MWQO01000012">
    <property type="protein sequence ID" value="THD11451.1"/>
    <property type="molecule type" value="Genomic_DNA"/>
</dbReference>
<feature type="transmembrane region" description="Helical" evidence="1">
    <location>
        <begin position="84"/>
        <end position="105"/>
    </location>
</feature>
<feature type="transmembrane region" description="Helical" evidence="1">
    <location>
        <begin position="293"/>
        <end position="314"/>
    </location>
</feature>
<feature type="transmembrane region" description="Helical" evidence="1">
    <location>
        <begin position="111"/>
        <end position="132"/>
    </location>
</feature>
<feature type="transmembrane region" description="Helical" evidence="1">
    <location>
        <begin position="253"/>
        <end position="272"/>
    </location>
</feature>
<keyword evidence="1" id="KW-1133">Transmembrane helix</keyword>
<evidence type="ECO:0000256" key="1">
    <source>
        <dbReference type="SAM" id="Phobius"/>
    </source>
</evidence>
<feature type="transmembrane region" description="Helical" evidence="1">
    <location>
        <begin position="378"/>
        <end position="394"/>
    </location>
</feature>
<gene>
    <name evidence="2" type="ORF">B1806_03430</name>
</gene>
<accession>A0A4V3UTQ0</accession>
<feature type="transmembrane region" description="Helical" evidence="1">
    <location>
        <begin position="50"/>
        <end position="72"/>
    </location>
</feature>
<feature type="transmembrane region" description="Helical" evidence="1">
    <location>
        <begin position="320"/>
        <end position="339"/>
    </location>
</feature>
<feature type="transmembrane region" description="Helical" evidence="1">
    <location>
        <begin position="227"/>
        <end position="247"/>
    </location>
</feature>
<dbReference type="Proteomes" id="UP000307749">
    <property type="component" value="Unassembled WGS sequence"/>
</dbReference>
<sequence>MVGVSLSRWTMTYFAAALVALLTAEVLMSVGWGYPNAVLAAPSTLVLVHLVTLGWLSLLLCGALFQFVPVLVAKPLRHPQLPLITLLLLVAGISTLLLGFLGLRGTLSTRWALFPIASTLLAAGFGLVLWNLGRTLASARPLTLPARFVVVGLLGLVATVALGITFALVLGADVTAPFAVRLFAYGLPLHIIAGLGGWLSLTAMGVSYRLLAMFMLAPESDRRSTRAVLLFGAGALGVSVLGGTVVIGFDHGIAAVLAVAALPGLLAIALYVHDLVHLYRVRKRRVIELNSRMAAAAVASLAIAAVLLIVLVGTESLTRNVAALVFLILFGWLSGLGLAKLYKIIPFLTWLECYGPALGRAPTPRVQDLVAEQRARKWFALYFAAVWIGTGALLDHAAGLFRVAAALQLIATAGITVQLIRARRLIDVPAPVRFPAGSRRPALLFAALDARPTTGG</sequence>
<dbReference type="InterPro" id="IPR036927">
    <property type="entry name" value="Cyt_c_oxase-like_su1_sf"/>
</dbReference>
<dbReference type="Gene3D" id="1.20.210.10">
    <property type="entry name" value="Cytochrome c oxidase-like, subunit I domain"/>
    <property type="match status" value="1"/>
</dbReference>
<keyword evidence="3" id="KW-1185">Reference proteome</keyword>
<name>A0A4V3UTQ0_9GAMM</name>
<organism evidence="2 3">
    <name type="scientific">Metallibacterium scheffleri</name>
    <dbReference type="NCBI Taxonomy" id="993689"/>
    <lineage>
        <taxon>Bacteria</taxon>
        <taxon>Pseudomonadati</taxon>
        <taxon>Pseudomonadota</taxon>
        <taxon>Gammaproteobacteria</taxon>
        <taxon>Lysobacterales</taxon>
        <taxon>Rhodanobacteraceae</taxon>
        <taxon>Metallibacterium</taxon>
    </lineage>
</organism>
<dbReference type="STRING" id="993689.GCA_002077135_01703"/>
<feature type="transmembrane region" description="Helical" evidence="1">
    <location>
        <begin position="144"/>
        <end position="170"/>
    </location>
</feature>
<evidence type="ECO:0000313" key="2">
    <source>
        <dbReference type="EMBL" id="THD11451.1"/>
    </source>
</evidence>
<feature type="transmembrane region" description="Helical" evidence="1">
    <location>
        <begin position="182"/>
        <end position="206"/>
    </location>
</feature>
<protein>
    <submittedName>
        <fullName evidence="2">Uncharacterized protein</fullName>
    </submittedName>
</protein>
<keyword evidence="1" id="KW-0472">Membrane</keyword>
<comment type="caution">
    <text evidence="2">The sequence shown here is derived from an EMBL/GenBank/DDBJ whole genome shotgun (WGS) entry which is preliminary data.</text>
</comment>
<dbReference type="OrthoDB" id="5245199at2"/>
<dbReference type="RefSeq" id="WP_081127056.1">
    <property type="nucleotide sequence ID" value="NZ_MWQO01000012.1"/>
</dbReference>
<evidence type="ECO:0000313" key="3">
    <source>
        <dbReference type="Proteomes" id="UP000307749"/>
    </source>
</evidence>
<keyword evidence="1" id="KW-0812">Transmembrane</keyword>
<proteinExistence type="predicted"/>
<reference evidence="2 3" key="1">
    <citation type="submission" date="2017-02" db="EMBL/GenBank/DDBJ databases">
        <title>Whole genome sequencing of Metallibacterium scheffleri DSM 24874 (T).</title>
        <authorList>
            <person name="Kumar S."/>
            <person name="Patil P."/>
            <person name="Patil P.B."/>
        </authorList>
    </citation>
    <scope>NUCLEOTIDE SEQUENCE [LARGE SCALE GENOMIC DNA]</scope>
    <source>
        <strain evidence="2 3">DSM 24874</strain>
    </source>
</reference>
<dbReference type="AlphaFoldDB" id="A0A4V3UTQ0"/>